<sequence>MDRYTDLVVSKIPEMGFTNLLCHIYSVVGLSAYLDVSNFKTNCNGYVVKRFDTSASAGKVTCLPLAALLDFAKRGLIDPVAPEQAAEDEVAQKTVLLENLKRKFSFREAVTLEWTVPLMYFFKPSLREKVSAAVDFSQMPLQVDDLTRAGVHTGVNSKVVPIAVKPDRGAWMSNVSIQNLVSPFAFRSEVTYLGQFNLNFLNGAAIHEKSERFRSNMLHLTLKDKIERAETRYVMFGFCYMFHWKCCIFDTVSRLVSFYDSGGNSPAEFHPCKYFYFYSFSDGFNVNSGSADLDNRNCDVDVLMRFFVDSFKARRGCINLEVNQLMESECGMFTCIFMILCTIRPPDNFRTLRCIYTYFRFLADKKMTLLKSILFDPTSPRLETAEILSDGMKEYMKMERWTRKSARVLAERITERINTLLPPEPEPPAE</sequence>
<evidence type="ECO:0000256" key="5">
    <source>
        <dbReference type="ARBA" id="ARBA00022807"/>
    </source>
</evidence>
<protein>
    <submittedName>
        <fullName evidence="7">Virion core protease</fullName>
    </submittedName>
</protein>
<keyword evidence="5" id="KW-0788">Thiol protease</keyword>
<dbReference type="GO" id="GO:0008234">
    <property type="term" value="F:cysteine-type peptidase activity"/>
    <property type="evidence" value="ECO:0007669"/>
    <property type="project" value="UniProtKB-KW"/>
</dbReference>
<dbReference type="SUPFAM" id="SSF54001">
    <property type="entry name" value="Cysteine proteinases"/>
    <property type="match status" value="1"/>
</dbReference>
<dbReference type="GO" id="GO:0044423">
    <property type="term" value="C:virion component"/>
    <property type="evidence" value="ECO:0007669"/>
    <property type="project" value="UniProtKB-KW"/>
</dbReference>
<reference evidence="7 8" key="1">
    <citation type="journal article" date="2015" name="Arch. Virol.">
        <title>Coinfection with multiple strains of bovine papular stomatitis virus.</title>
        <authorList>
            <person name="Huang T."/>
            <person name="Tulman E.R."/>
            <person name="Diel D.G."/>
            <person name="Khatiwada S."/>
            <person name="Sims W."/>
            <person name="Edwards J.F."/>
            <person name="Wen X."/>
            <person name="Kutish G.F."/>
            <person name="Rock D.L."/>
            <person name="Delhon G."/>
        </authorList>
    </citation>
    <scope>NUCLEOTIDE SEQUENCE [LARGE SCALE GENOMIC DNA]</scope>
    <source>
        <strain evidence="7">BV-TX09c1</strain>
    </source>
</reference>
<evidence type="ECO:0000256" key="6">
    <source>
        <dbReference type="ARBA" id="ARBA00022844"/>
    </source>
</evidence>
<comment type="subcellular location">
    <subcellularLocation>
        <location evidence="1">Virion</location>
    </subcellularLocation>
</comment>
<dbReference type="Proteomes" id="UP000163391">
    <property type="component" value="Segment"/>
</dbReference>
<evidence type="ECO:0000313" key="8">
    <source>
        <dbReference type="Proteomes" id="UP000163391"/>
    </source>
</evidence>
<dbReference type="GO" id="GO:0006508">
    <property type="term" value="P:proteolysis"/>
    <property type="evidence" value="ECO:0007669"/>
    <property type="project" value="UniProtKB-KW"/>
</dbReference>
<evidence type="ECO:0000256" key="4">
    <source>
        <dbReference type="ARBA" id="ARBA00022801"/>
    </source>
</evidence>
<comment type="similarity">
    <text evidence="2">Belongs to the peptidase C57 family.</text>
</comment>
<dbReference type="EMBL" id="KM875472">
    <property type="protein sequence ID" value="AKC03461.1"/>
    <property type="molecule type" value="Genomic_DNA"/>
</dbReference>
<evidence type="ECO:0000256" key="2">
    <source>
        <dbReference type="ARBA" id="ARBA00010786"/>
    </source>
</evidence>
<organism evidence="7 8">
    <name type="scientific">Bovine papular stomatitis virus</name>
    <dbReference type="NCBI Taxonomy" id="129727"/>
    <lineage>
        <taxon>Viruses</taxon>
        <taxon>Varidnaviria</taxon>
        <taxon>Bamfordvirae</taxon>
        <taxon>Nucleocytoviricota</taxon>
        <taxon>Pokkesviricetes</taxon>
        <taxon>Chitovirales</taxon>
        <taxon>Poxviridae</taxon>
        <taxon>Chordopoxvirinae</taxon>
        <taxon>Parapoxvirus</taxon>
        <taxon>Parapoxvirus bovinestomatitis</taxon>
    </lineage>
</organism>
<keyword evidence="4" id="KW-0378">Hydrolase</keyword>
<keyword evidence="6" id="KW-0946">Virion</keyword>
<evidence type="ECO:0000313" key="7">
    <source>
        <dbReference type="EMBL" id="AKC03461.1"/>
    </source>
</evidence>
<dbReference type="InterPro" id="IPR038765">
    <property type="entry name" value="Papain-like_cys_pep_sf"/>
</dbReference>
<dbReference type="Pfam" id="PF03290">
    <property type="entry name" value="Peptidase_C57"/>
    <property type="match status" value="1"/>
</dbReference>
<proteinExistence type="inferred from homology"/>
<name>A0A0E3T8V9_9POXV</name>
<gene>
    <name evidence="7" type="ORF">BVTX09c1_035</name>
</gene>
<dbReference type="InterPro" id="IPR004970">
    <property type="entry name" value="Peptidase_C57"/>
</dbReference>
<keyword evidence="3 7" id="KW-0645">Protease</keyword>
<evidence type="ECO:0000256" key="3">
    <source>
        <dbReference type="ARBA" id="ARBA00022670"/>
    </source>
</evidence>
<evidence type="ECO:0000256" key="1">
    <source>
        <dbReference type="ARBA" id="ARBA00004328"/>
    </source>
</evidence>
<accession>A0A0E3T8V9</accession>